<dbReference type="Gene3D" id="2.60.40.1180">
    <property type="entry name" value="Golgi alpha-mannosidase II"/>
    <property type="match status" value="1"/>
</dbReference>
<name>A0A0G2EQJ8_PHACM</name>
<evidence type="ECO:0000313" key="8">
    <source>
        <dbReference type="EMBL" id="KKY24549.1"/>
    </source>
</evidence>
<gene>
    <name evidence="8" type="ORF">UCRPC4_g02368</name>
</gene>
<keyword evidence="9" id="KW-1185">Reference proteome</keyword>
<accession>A0A0G2EQJ8</accession>
<dbReference type="InterPro" id="IPR013780">
    <property type="entry name" value="Glyco_hydro_b"/>
</dbReference>
<dbReference type="SMART" id="SM00642">
    <property type="entry name" value="Aamy"/>
    <property type="match status" value="1"/>
</dbReference>
<proteinExistence type="inferred from homology"/>
<dbReference type="CDD" id="cd11318">
    <property type="entry name" value="AmyAc_bac_fung_AmyA"/>
    <property type="match status" value="1"/>
</dbReference>
<dbReference type="GO" id="GO:0005975">
    <property type="term" value="P:carbohydrate metabolic process"/>
    <property type="evidence" value="ECO:0007669"/>
    <property type="project" value="InterPro"/>
</dbReference>
<dbReference type="Pfam" id="PF00128">
    <property type="entry name" value="Alpha-amylase"/>
    <property type="match status" value="1"/>
</dbReference>
<reference evidence="8 9" key="2">
    <citation type="submission" date="2015-05" db="EMBL/GenBank/DDBJ databases">
        <authorList>
            <person name="Morales-Cruz A."/>
            <person name="Amrine K.C."/>
            <person name="Cantu D."/>
        </authorList>
    </citation>
    <scope>NUCLEOTIDE SEQUENCE [LARGE SCALE GENOMIC DNA]</scope>
    <source>
        <strain evidence="8">UCRPC4</strain>
    </source>
</reference>
<evidence type="ECO:0000256" key="2">
    <source>
        <dbReference type="ARBA" id="ARBA00008061"/>
    </source>
</evidence>
<dbReference type="GO" id="GO:0004553">
    <property type="term" value="F:hydrolase activity, hydrolyzing O-glycosyl compounds"/>
    <property type="evidence" value="ECO:0007669"/>
    <property type="project" value="InterPro"/>
</dbReference>
<dbReference type="OrthoDB" id="550577at2759"/>
<comment type="cofactor">
    <cofactor evidence="1">
        <name>Ca(2+)</name>
        <dbReference type="ChEBI" id="CHEBI:29108"/>
    </cofactor>
</comment>
<evidence type="ECO:0000256" key="5">
    <source>
        <dbReference type="ARBA" id="ARBA00023277"/>
    </source>
</evidence>
<dbReference type="NCBIfam" id="NF006968">
    <property type="entry name" value="PRK09441.1-1"/>
    <property type="match status" value="1"/>
</dbReference>
<dbReference type="SUPFAM" id="SSF51445">
    <property type="entry name" value="(Trans)glycosidases"/>
    <property type="match status" value="1"/>
</dbReference>
<evidence type="ECO:0000256" key="3">
    <source>
        <dbReference type="ARBA" id="ARBA00022723"/>
    </source>
</evidence>
<dbReference type="Gene3D" id="3.20.20.80">
    <property type="entry name" value="Glycosidases"/>
    <property type="match status" value="1"/>
</dbReference>
<evidence type="ECO:0000259" key="7">
    <source>
        <dbReference type="SMART" id="SM00642"/>
    </source>
</evidence>
<dbReference type="SUPFAM" id="SSF51011">
    <property type="entry name" value="Glycosyl hydrolase domain"/>
    <property type="match status" value="1"/>
</dbReference>
<dbReference type="EMBL" id="LCWF01000058">
    <property type="protein sequence ID" value="KKY24549.1"/>
    <property type="molecule type" value="Genomic_DNA"/>
</dbReference>
<keyword evidence="3" id="KW-0479">Metal-binding</keyword>
<keyword evidence="4" id="KW-0378">Hydrolase</keyword>
<protein>
    <submittedName>
        <fullName evidence="8">Putative alpha-amylase</fullName>
    </submittedName>
</protein>
<dbReference type="InterPro" id="IPR015237">
    <property type="entry name" value="Alpha-amylase_C_pro"/>
</dbReference>
<dbReference type="GO" id="GO:0005509">
    <property type="term" value="F:calcium ion binding"/>
    <property type="evidence" value="ECO:0007669"/>
    <property type="project" value="InterPro"/>
</dbReference>
<reference evidence="8 9" key="1">
    <citation type="submission" date="2015-05" db="EMBL/GenBank/DDBJ databases">
        <title>Distinctive expansion of gene families associated with plant cell wall degradation and secondary metabolism in the genomes of grapevine trunk pathogens.</title>
        <authorList>
            <person name="Lawrence D.P."/>
            <person name="Travadon R."/>
            <person name="Rolshausen P.E."/>
            <person name="Baumgartner K."/>
        </authorList>
    </citation>
    <scope>NUCLEOTIDE SEQUENCE [LARGE SCALE GENOMIC DNA]</scope>
    <source>
        <strain evidence="8">UCRPC4</strain>
    </source>
</reference>
<keyword evidence="5" id="KW-0119">Carbohydrate metabolism</keyword>
<dbReference type="Proteomes" id="UP000053317">
    <property type="component" value="Unassembled WGS sequence"/>
</dbReference>
<keyword evidence="6" id="KW-0326">Glycosidase</keyword>
<dbReference type="PIRSF" id="PIRSF001021">
    <property type="entry name" value="Alph-amls_thrmst"/>
    <property type="match status" value="1"/>
</dbReference>
<dbReference type="NCBIfam" id="NF006969">
    <property type="entry name" value="PRK09441.1-2"/>
    <property type="match status" value="1"/>
</dbReference>
<evidence type="ECO:0000256" key="6">
    <source>
        <dbReference type="ARBA" id="ARBA00023295"/>
    </source>
</evidence>
<dbReference type="InterPro" id="IPR013776">
    <property type="entry name" value="A-amylase_thermo"/>
</dbReference>
<evidence type="ECO:0000256" key="4">
    <source>
        <dbReference type="ARBA" id="ARBA00022801"/>
    </source>
</evidence>
<dbReference type="AlphaFoldDB" id="A0A0G2EQJ8"/>
<organism evidence="8 9">
    <name type="scientific">Phaeomoniella chlamydospora</name>
    <name type="common">Phaeoacremonium chlamydosporum</name>
    <dbReference type="NCBI Taxonomy" id="158046"/>
    <lineage>
        <taxon>Eukaryota</taxon>
        <taxon>Fungi</taxon>
        <taxon>Dikarya</taxon>
        <taxon>Ascomycota</taxon>
        <taxon>Pezizomycotina</taxon>
        <taxon>Eurotiomycetes</taxon>
        <taxon>Chaetothyriomycetidae</taxon>
        <taxon>Phaeomoniellales</taxon>
        <taxon>Phaeomoniellaceae</taxon>
        <taxon>Phaeomoniella</taxon>
    </lineage>
</organism>
<evidence type="ECO:0000313" key="9">
    <source>
        <dbReference type="Proteomes" id="UP000053317"/>
    </source>
</evidence>
<feature type="domain" description="Glycosyl hydrolase family 13 catalytic" evidence="7">
    <location>
        <begin position="18"/>
        <end position="411"/>
    </location>
</feature>
<dbReference type="InterPro" id="IPR006047">
    <property type="entry name" value="GH13_cat_dom"/>
</dbReference>
<dbReference type="Gene3D" id="2.40.30.140">
    <property type="match status" value="1"/>
</dbReference>
<dbReference type="Pfam" id="PF09154">
    <property type="entry name" value="Alpha-amy_C_pro"/>
    <property type="match status" value="1"/>
</dbReference>
<sequence>MMPPPYIISDEDPCPENRTMFEAFEWYCPADHKHWRRLRDVAPSLAAIGIDNMWIPPGCKAGWHGSNGYDIYDLYDLGEFDQKGSRYTKWGTKEELVDMVKTANAHGIGIYWDTVLNHKAAADYSEPAIAVKVDPKDRRKDIGKPEKIEAWTGFDFKGRNGVYSPMRWNKSHFTGTDYDHNTKTNGVWRFVEKRGWAQDVDEELGNYDYLMFADIDHNHPEVRQDIFYWGQWLASQVNLSGLRLDAIKHFSGNFVRDFIMHLDRTVGRNWFIVGEYWREDTPVLARYIEYMHNRISLFDVKLVSNFSRLSMTKKADLRTIFQGSLALAKPANAVTFVQNHDTQDRQSLETPVLPYFMPMAYAIILLTAYSTYPCVFYGDLYGTPGPSPTQDFSNFVPPACGGHLPKMVLARKLYAYGTQIDYFDQPHCIGFTRAGHRAHSNGAGLAVLMTNKNKYAYKRMKVGQQHAGERWTDILKWAWGEVVIDQFGWGSFPVGPKSVGVWVNAAADGREFLDDFVFDDDIYGFTKKRTPPTKDDLPIV</sequence>
<dbReference type="PANTHER" id="PTHR43447">
    <property type="entry name" value="ALPHA-AMYLASE"/>
    <property type="match status" value="1"/>
</dbReference>
<evidence type="ECO:0000256" key="1">
    <source>
        <dbReference type="ARBA" id="ARBA00001913"/>
    </source>
</evidence>
<comment type="similarity">
    <text evidence="2">Belongs to the glycosyl hydrolase 13 family.</text>
</comment>
<dbReference type="InterPro" id="IPR017853">
    <property type="entry name" value="GH"/>
</dbReference>
<comment type="caution">
    <text evidence="8">The sequence shown here is derived from an EMBL/GenBank/DDBJ whole genome shotgun (WGS) entry which is preliminary data.</text>
</comment>